<dbReference type="InterPro" id="IPR026015">
    <property type="entry name" value="ATP_synth_OSCP/delta_N_sf"/>
</dbReference>
<keyword evidence="5" id="KW-0406">Ion transport</keyword>
<evidence type="ECO:0000313" key="10">
    <source>
        <dbReference type="EMBL" id="KRY38782.1"/>
    </source>
</evidence>
<comment type="subcellular location">
    <subcellularLocation>
        <location evidence="1">Membrane</location>
    </subcellularLocation>
</comment>
<evidence type="ECO:0000256" key="4">
    <source>
        <dbReference type="ARBA" id="ARBA00022781"/>
    </source>
</evidence>
<name>A0A0V1BPT2_TRISP</name>
<evidence type="ECO:0000256" key="1">
    <source>
        <dbReference type="ARBA" id="ARBA00004370"/>
    </source>
</evidence>
<proteinExistence type="inferred from homology"/>
<evidence type="ECO:0000256" key="8">
    <source>
        <dbReference type="ARBA" id="ARBA00033369"/>
    </source>
</evidence>
<evidence type="ECO:0000313" key="11">
    <source>
        <dbReference type="Proteomes" id="UP000054776"/>
    </source>
</evidence>
<dbReference type="OrthoDB" id="1262810at2759"/>
<dbReference type="Pfam" id="PF00213">
    <property type="entry name" value="OSCP"/>
    <property type="match status" value="1"/>
</dbReference>
<dbReference type="GO" id="GO:0046933">
    <property type="term" value="F:proton-transporting ATP synthase activity, rotational mechanism"/>
    <property type="evidence" value="ECO:0007669"/>
    <property type="project" value="InterPro"/>
</dbReference>
<keyword evidence="11" id="KW-1185">Reference proteome</keyword>
<feature type="coiled-coil region" evidence="9">
    <location>
        <begin position="54"/>
        <end position="81"/>
    </location>
</feature>
<dbReference type="InterPro" id="IPR000711">
    <property type="entry name" value="ATPase_OSCP/dsu"/>
</dbReference>
<evidence type="ECO:0000256" key="6">
    <source>
        <dbReference type="ARBA" id="ARBA00023136"/>
    </source>
</evidence>
<dbReference type="PANTHER" id="PTHR11910">
    <property type="entry name" value="ATP SYNTHASE DELTA CHAIN"/>
    <property type="match status" value="1"/>
</dbReference>
<protein>
    <recommendedName>
        <fullName evidence="8">Oligomycin sensitivity conferral protein</fullName>
    </recommendedName>
</protein>
<reference evidence="10 11" key="1">
    <citation type="submission" date="2015-01" db="EMBL/GenBank/DDBJ databases">
        <title>Evolution of Trichinella species and genotypes.</title>
        <authorList>
            <person name="Korhonen P.K."/>
            <person name="Edoardo P."/>
            <person name="Giuseppe L.R."/>
            <person name="Gasser R.B."/>
        </authorList>
    </citation>
    <scope>NUCLEOTIDE SEQUENCE [LARGE SCALE GENOMIC DNA]</scope>
    <source>
        <strain evidence="10">ISS3</strain>
    </source>
</reference>
<dbReference type="NCBIfam" id="TIGR01145">
    <property type="entry name" value="ATP_synt_delta"/>
    <property type="match status" value="1"/>
</dbReference>
<feature type="non-terminal residue" evidence="10">
    <location>
        <position position="1"/>
    </location>
</feature>
<accession>A0A0V1BPT2</accession>
<comment type="caution">
    <text evidence="10">The sequence shown here is derived from an EMBL/GenBank/DDBJ whole genome shotgun (WGS) entry which is preliminary data.</text>
</comment>
<keyword evidence="4" id="KW-0375">Hydrogen ion transport</keyword>
<dbReference type="PRINTS" id="PR00125">
    <property type="entry name" value="ATPASEDELTA"/>
</dbReference>
<keyword evidence="7" id="KW-0066">ATP synthesis</keyword>
<keyword evidence="3" id="KW-0813">Transport</keyword>
<evidence type="ECO:0000256" key="9">
    <source>
        <dbReference type="SAM" id="Coils"/>
    </source>
</evidence>
<evidence type="ECO:0000256" key="2">
    <source>
        <dbReference type="ARBA" id="ARBA00007046"/>
    </source>
</evidence>
<evidence type="ECO:0000256" key="3">
    <source>
        <dbReference type="ARBA" id="ARBA00022448"/>
    </source>
</evidence>
<evidence type="ECO:0000256" key="5">
    <source>
        <dbReference type="ARBA" id="ARBA00023065"/>
    </source>
</evidence>
<keyword evidence="9" id="KW-0175">Coiled coil</keyword>
<gene>
    <name evidence="10" type="primary">Oscp</name>
    <name evidence="10" type="ORF">T01_2090</name>
</gene>
<sequence length="238" mass="26351">LIELQISGENAAFKNDVVFQIRCFSASTITWQHVKIPTIIGGIGGKYATAVYCAAVKSNKLDAVENEINNFEAELRKDSKLKMILADPFVHKEEKKRAIDSAAEKLKCSSITKNFFGDLLFVLFKLINEKNSFSELISENGRMLEVENILECFKKLMAAHHGELVCEVTSAKPLDASTQTSLYSVLQGFTKGGHKLHINYKVDPALIAGITVSLGDHYIDMSAASKIDQYSKIMESVL</sequence>
<evidence type="ECO:0000256" key="7">
    <source>
        <dbReference type="ARBA" id="ARBA00023310"/>
    </source>
</evidence>
<dbReference type="Gene3D" id="1.10.520.20">
    <property type="entry name" value="N-terminal domain of the delta subunit of the F1F0-ATP synthase"/>
    <property type="match status" value="1"/>
</dbReference>
<dbReference type="GO" id="GO:0016020">
    <property type="term" value="C:membrane"/>
    <property type="evidence" value="ECO:0007669"/>
    <property type="project" value="UniProtKB-SubCell"/>
</dbReference>
<comment type="similarity">
    <text evidence="2">Belongs to the ATPase delta chain family.</text>
</comment>
<dbReference type="Proteomes" id="UP000054776">
    <property type="component" value="Unassembled WGS sequence"/>
</dbReference>
<dbReference type="HAMAP" id="MF_01416">
    <property type="entry name" value="ATP_synth_delta_bact"/>
    <property type="match status" value="1"/>
</dbReference>
<dbReference type="EMBL" id="JYDH01000023">
    <property type="protein sequence ID" value="KRY38782.1"/>
    <property type="molecule type" value="Genomic_DNA"/>
</dbReference>
<dbReference type="AlphaFoldDB" id="A0A0V1BPT2"/>
<dbReference type="SUPFAM" id="SSF47928">
    <property type="entry name" value="N-terminal domain of the delta subunit of the F1F0-ATP synthase"/>
    <property type="match status" value="1"/>
</dbReference>
<organism evidence="10 11">
    <name type="scientific">Trichinella spiralis</name>
    <name type="common">Trichina worm</name>
    <dbReference type="NCBI Taxonomy" id="6334"/>
    <lineage>
        <taxon>Eukaryota</taxon>
        <taxon>Metazoa</taxon>
        <taxon>Ecdysozoa</taxon>
        <taxon>Nematoda</taxon>
        <taxon>Enoplea</taxon>
        <taxon>Dorylaimia</taxon>
        <taxon>Trichinellida</taxon>
        <taxon>Trichinellidae</taxon>
        <taxon>Trichinella</taxon>
    </lineage>
</organism>
<keyword evidence="6" id="KW-0472">Membrane</keyword>